<proteinExistence type="predicted"/>
<dbReference type="EMBL" id="KV441390">
    <property type="protein sequence ID" value="OAF60774.1"/>
    <property type="molecule type" value="Genomic_DNA"/>
</dbReference>
<dbReference type="AlphaFoldDB" id="A0A177AHY1"/>
<evidence type="ECO:0000313" key="2">
    <source>
        <dbReference type="EMBL" id="OAF60774.1"/>
    </source>
</evidence>
<dbReference type="Proteomes" id="UP000077154">
    <property type="component" value="Unassembled WGS sequence"/>
</dbReference>
<gene>
    <name evidence="2" type="ORF">VC83_02594</name>
</gene>
<feature type="region of interest" description="Disordered" evidence="1">
    <location>
        <begin position="1"/>
        <end position="48"/>
    </location>
</feature>
<protein>
    <submittedName>
        <fullName evidence="2">Uncharacterized protein</fullName>
    </submittedName>
</protein>
<dbReference type="RefSeq" id="XP_024326055.1">
    <property type="nucleotide sequence ID" value="XM_024466252.1"/>
</dbReference>
<organism evidence="2">
    <name type="scientific">Pseudogymnoascus destructans</name>
    <dbReference type="NCBI Taxonomy" id="655981"/>
    <lineage>
        <taxon>Eukaryota</taxon>
        <taxon>Fungi</taxon>
        <taxon>Dikarya</taxon>
        <taxon>Ascomycota</taxon>
        <taxon>Pezizomycotina</taxon>
        <taxon>Leotiomycetes</taxon>
        <taxon>Thelebolales</taxon>
        <taxon>Thelebolaceae</taxon>
        <taxon>Pseudogymnoascus</taxon>
    </lineage>
</organism>
<reference evidence="2" key="1">
    <citation type="submission" date="2016-03" db="EMBL/GenBank/DDBJ databases">
        <title>Updated assembly of Pseudogymnoascus destructans, the fungus causing white-nose syndrome of bats.</title>
        <authorList>
            <person name="Palmer J.M."/>
            <person name="Drees K.P."/>
            <person name="Foster J.T."/>
            <person name="Lindner D.L."/>
        </authorList>
    </citation>
    <scope>NUCLEOTIDE SEQUENCE [LARGE SCALE GENOMIC DNA]</scope>
    <source>
        <strain evidence="2">20631-21</strain>
    </source>
</reference>
<accession>A0A177AHY1</accession>
<evidence type="ECO:0000256" key="1">
    <source>
        <dbReference type="SAM" id="MobiDB-lite"/>
    </source>
</evidence>
<name>A0A177AHY1_9PEZI</name>
<dbReference type="GeneID" id="36285673"/>
<sequence length="68" mass="7454">MAERLPEPEWSGGEPKRVKPHRADKKDLDNEANAIRDTPKDGSSQTATRGKFVVVIGHGFLGAVESIR</sequence>